<evidence type="ECO:0000259" key="16">
    <source>
        <dbReference type="PROSITE" id="PS51918"/>
    </source>
</evidence>
<feature type="binding site" evidence="14">
    <location>
        <position position="475"/>
    </location>
    <ligand>
        <name>S-adenosyl-L-methionine</name>
        <dbReference type="ChEBI" id="CHEBI:59789"/>
    </ligand>
</feature>
<keyword evidence="6 14" id="KW-0489">Methyltransferase</keyword>
<dbReference type="AlphaFoldDB" id="A0A7C4QHL9"/>
<feature type="region of interest" description="Disordered" evidence="15">
    <location>
        <begin position="251"/>
        <end position="271"/>
    </location>
</feature>
<dbReference type="GO" id="GO:0046872">
    <property type="term" value="F:metal ion binding"/>
    <property type="evidence" value="ECO:0007669"/>
    <property type="project" value="UniProtKB-KW"/>
</dbReference>
<organism evidence="17">
    <name type="scientific">Schlesneria paludicola</name>
    <dbReference type="NCBI Taxonomy" id="360056"/>
    <lineage>
        <taxon>Bacteria</taxon>
        <taxon>Pseudomonadati</taxon>
        <taxon>Planctomycetota</taxon>
        <taxon>Planctomycetia</taxon>
        <taxon>Planctomycetales</taxon>
        <taxon>Planctomycetaceae</taxon>
        <taxon>Schlesneria</taxon>
    </lineage>
</organism>
<dbReference type="SFLD" id="SFLDS00029">
    <property type="entry name" value="Radical_SAM"/>
    <property type="match status" value="1"/>
</dbReference>
<keyword evidence="5 14" id="KW-0698">rRNA processing</keyword>
<feature type="region of interest" description="Disordered" evidence="15">
    <location>
        <begin position="528"/>
        <end position="565"/>
    </location>
</feature>
<evidence type="ECO:0000256" key="10">
    <source>
        <dbReference type="ARBA" id="ARBA00022723"/>
    </source>
</evidence>
<feature type="compositionally biased region" description="Basic and acidic residues" evidence="15">
    <location>
        <begin position="541"/>
        <end position="565"/>
    </location>
</feature>
<dbReference type="InterPro" id="IPR004383">
    <property type="entry name" value="rRNA_lsu_MTrfase_RlmN/Cfr"/>
</dbReference>
<feature type="region of interest" description="Disordered" evidence="15">
    <location>
        <begin position="1"/>
        <end position="76"/>
    </location>
</feature>
<dbReference type="InterPro" id="IPR013785">
    <property type="entry name" value="Aldolase_TIM"/>
</dbReference>
<keyword evidence="8 14" id="KW-0949">S-adenosyl-L-methionine</keyword>
<dbReference type="EMBL" id="DSVQ01000012">
    <property type="protein sequence ID" value="HGT39021.1"/>
    <property type="molecule type" value="Genomic_DNA"/>
</dbReference>
<dbReference type="CDD" id="cd01335">
    <property type="entry name" value="Radical_SAM"/>
    <property type="match status" value="1"/>
</dbReference>
<dbReference type="PROSITE" id="PS51918">
    <property type="entry name" value="RADICAL_SAM"/>
    <property type="match status" value="1"/>
</dbReference>
<evidence type="ECO:0000313" key="17">
    <source>
        <dbReference type="EMBL" id="HGT39021.1"/>
    </source>
</evidence>
<keyword evidence="9 14" id="KW-0819">tRNA processing</keyword>
<evidence type="ECO:0000256" key="14">
    <source>
        <dbReference type="HAMAP-Rule" id="MF_01849"/>
    </source>
</evidence>
<dbReference type="GO" id="GO:0005737">
    <property type="term" value="C:cytoplasm"/>
    <property type="evidence" value="ECO:0007669"/>
    <property type="project" value="UniProtKB-SubCell"/>
</dbReference>
<dbReference type="GO" id="GO:0070040">
    <property type="term" value="F:rRNA (adenine(2503)-C2-)-methyltransferase activity"/>
    <property type="evidence" value="ECO:0007669"/>
    <property type="project" value="UniProtKB-UniRule"/>
</dbReference>
<dbReference type="InterPro" id="IPR027492">
    <property type="entry name" value="RNA_MTrfase_RlmN"/>
</dbReference>
<dbReference type="NCBIfam" id="TIGR00048">
    <property type="entry name" value="rRNA_mod_RlmN"/>
    <property type="match status" value="1"/>
</dbReference>
<evidence type="ECO:0000256" key="4">
    <source>
        <dbReference type="ARBA" id="ARBA00022490"/>
    </source>
</evidence>
<accession>A0A7C4QHL9</accession>
<dbReference type="GO" id="GO:0019843">
    <property type="term" value="F:rRNA binding"/>
    <property type="evidence" value="ECO:0007669"/>
    <property type="project" value="UniProtKB-UniRule"/>
</dbReference>
<feature type="binding site" evidence="14">
    <location>
        <position position="302"/>
    </location>
    <ligand>
        <name>[4Fe-4S] cluster</name>
        <dbReference type="ChEBI" id="CHEBI:49883"/>
        <note>4Fe-4S-S-AdoMet</note>
    </ligand>
</feature>
<comment type="caution">
    <text evidence="14">Lacks conserved residue(s) required for the propagation of feature annotation.</text>
</comment>
<evidence type="ECO:0000256" key="6">
    <source>
        <dbReference type="ARBA" id="ARBA00022603"/>
    </source>
</evidence>
<keyword evidence="10 14" id="KW-0479">Metal-binding</keyword>
<dbReference type="SFLD" id="SFLDG01062">
    <property type="entry name" value="methyltransferase_(Class_A)"/>
    <property type="match status" value="1"/>
</dbReference>
<feature type="binding site" evidence="14">
    <location>
        <begin position="399"/>
        <end position="401"/>
    </location>
    <ligand>
        <name>S-adenosyl-L-methionine</name>
        <dbReference type="ChEBI" id="CHEBI:59789"/>
    </ligand>
</feature>
<dbReference type="InterPro" id="IPR040072">
    <property type="entry name" value="Methyltransferase_A"/>
</dbReference>
<evidence type="ECO:0000256" key="2">
    <source>
        <dbReference type="ARBA" id="ARBA00007544"/>
    </source>
</evidence>
<evidence type="ECO:0000256" key="11">
    <source>
        <dbReference type="ARBA" id="ARBA00023004"/>
    </source>
</evidence>
<keyword evidence="3 14" id="KW-0004">4Fe-4S</keyword>
<dbReference type="PANTHER" id="PTHR30544">
    <property type="entry name" value="23S RRNA METHYLTRANSFERASE"/>
    <property type="match status" value="1"/>
</dbReference>
<dbReference type="SUPFAM" id="SSF102114">
    <property type="entry name" value="Radical SAM enzymes"/>
    <property type="match status" value="1"/>
</dbReference>
<dbReference type="Pfam" id="PF21016">
    <property type="entry name" value="RlmN_N"/>
    <property type="match status" value="1"/>
</dbReference>
<comment type="similarity">
    <text evidence="2 14">Belongs to the radical SAM superfamily. RlmN family.</text>
</comment>
<dbReference type="EC" id="2.1.1.192" evidence="14"/>
<keyword evidence="7 14" id="KW-0808">Transferase</keyword>
<feature type="binding site" evidence="14">
    <location>
        <begin position="344"/>
        <end position="345"/>
    </location>
    <ligand>
        <name>S-adenosyl-L-methionine</name>
        <dbReference type="ChEBI" id="CHEBI:59789"/>
    </ligand>
</feature>
<comment type="catalytic activity">
    <reaction evidence="14">
        <text>adenosine(37) in tRNA + 2 reduced [2Fe-2S]-[ferredoxin] + 2 S-adenosyl-L-methionine = 2-methyladenosine(37) in tRNA + 5'-deoxyadenosine + L-methionine + 2 oxidized [2Fe-2S]-[ferredoxin] + S-adenosyl-L-homocysteine</text>
        <dbReference type="Rhea" id="RHEA:43332"/>
        <dbReference type="Rhea" id="RHEA-COMP:10000"/>
        <dbReference type="Rhea" id="RHEA-COMP:10001"/>
        <dbReference type="Rhea" id="RHEA-COMP:10162"/>
        <dbReference type="Rhea" id="RHEA-COMP:10485"/>
        <dbReference type="ChEBI" id="CHEBI:17319"/>
        <dbReference type="ChEBI" id="CHEBI:33737"/>
        <dbReference type="ChEBI" id="CHEBI:33738"/>
        <dbReference type="ChEBI" id="CHEBI:57844"/>
        <dbReference type="ChEBI" id="CHEBI:57856"/>
        <dbReference type="ChEBI" id="CHEBI:59789"/>
        <dbReference type="ChEBI" id="CHEBI:74411"/>
        <dbReference type="ChEBI" id="CHEBI:74497"/>
        <dbReference type="EC" id="2.1.1.192"/>
    </reaction>
</comment>
<dbReference type="PANTHER" id="PTHR30544:SF5">
    <property type="entry name" value="RADICAL SAM CORE DOMAIN-CONTAINING PROTEIN"/>
    <property type="match status" value="1"/>
</dbReference>
<keyword evidence="12 14" id="KW-0411">Iron-sulfur</keyword>
<keyword evidence="4 14" id="KW-0963">Cytoplasm</keyword>
<dbReference type="HAMAP" id="MF_01849">
    <property type="entry name" value="RNA_methyltr_RlmN"/>
    <property type="match status" value="1"/>
</dbReference>
<gene>
    <name evidence="14 17" type="primary">rlmN</name>
    <name evidence="17" type="ORF">ENS64_07120</name>
</gene>
<keyword evidence="11 14" id="KW-0408">Iron</keyword>
<dbReference type="InterPro" id="IPR048641">
    <property type="entry name" value="RlmN_N"/>
</dbReference>
<feature type="compositionally biased region" description="Basic and acidic residues" evidence="15">
    <location>
        <begin position="47"/>
        <end position="61"/>
    </location>
</feature>
<dbReference type="InterPro" id="IPR007197">
    <property type="entry name" value="rSAM"/>
</dbReference>
<evidence type="ECO:0000256" key="5">
    <source>
        <dbReference type="ARBA" id="ARBA00022552"/>
    </source>
</evidence>
<comment type="subcellular location">
    <subcellularLocation>
        <location evidence="1 14">Cytoplasm</location>
    </subcellularLocation>
</comment>
<feature type="active site" description="S-methylcysteine intermediate" evidence="14">
    <location>
        <position position="518"/>
    </location>
</feature>
<evidence type="ECO:0000256" key="1">
    <source>
        <dbReference type="ARBA" id="ARBA00004496"/>
    </source>
</evidence>
<dbReference type="InterPro" id="IPR058240">
    <property type="entry name" value="rSAM_sf"/>
</dbReference>
<dbReference type="GO" id="GO:0030488">
    <property type="term" value="P:tRNA methylation"/>
    <property type="evidence" value="ECO:0007669"/>
    <property type="project" value="UniProtKB-UniRule"/>
</dbReference>
<dbReference type="GO" id="GO:0051539">
    <property type="term" value="F:4 iron, 4 sulfur cluster binding"/>
    <property type="evidence" value="ECO:0007669"/>
    <property type="project" value="UniProtKB-UniRule"/>
</dbReference>
<feature type="domain" description="Radical SAM core" evidence="16">
    <location>
        <begin position="281"/>
        <end position="513"/>
    </location>
</feature>
<protein>
    <recommendedName>
        <fullName evidence="14">Probable dual-specificity RNA methyltransferase RlmN</fullName>
        <ecNumber evidence="14">2.1.1.192</ecNumber>
    </recommendedName>
    <alternativeName>
        <fullName evidence="14">23S rRNA (adenine(2503)-C(2))-methyltransferase</fullName>
    </alternativeName>
    <alternativeName>
        <fullName evidence="14">23S rRNA m2A2503 methyltransferase</fullName>
    </alternativeName>
    <alternativeName>
        <fullName evidence="14">Ribosomal RNA large subunit methyltransferase N</fullName>
    </alternativeName>
    <alternativeName>
        <fullName evidence="14">tRNA (adenine(37)-C(2))-methyltransferase</fullName>
    </alternativeName>
    <alternativeName>
        <fullName evidence="14">tRNA m2A37 methyltransferase</fullName>
    </alternativeName>
</protein>
<comment type="miscellaneous">
    <text evidence="14">Reaction proceeds by a ping-pong mechanism involving intermediate methylation of a conserved cysteine residue.</text>
</comment>
<name>A0A7C4QHL9_9PLAN</name>
<feature type="binding site" evidence="14">
    <location>
        <position position="299"/>
    </location>
    <ligand>
        <name>[4Fe-4S] cluster</name>
        <dbReference type="ChEBI" id="CHEBI:49883"/>
        <note>4Fe-4S-S-AdoMet</note>
    </ligand>
</feature>
<comment type="catalytic activity">
    <reaction evidence="14">
        <text>adenosine(2503) in 23S rRNA + 2 reduced [2Fe-2S]-[ferredoxin] + 2 S-adenosyl-L-methionine = 2-methyladenosine(2503) in 23S rRNA + 5'-deoxyadenosine + L-methionine + 2 oxidized [2Fe-2S]-[ferredoxin] + S-adenosyl-L-homocysteine</text>
        <dbReference type="Rhea" id="RHEA:42916"/>
        <dbReference type="Rhea" id="RHEA-COMP:10000"/>
        <dbReference type="Rhea" id="RHEA-COMP:10001"/>
        <dbReference type="Rhea" id="RHEA-COMP:10152"/>
        <dbReference type="Rhea" id="RHEA-COMP:10282"/>
        <dbReference type="ChEBI" id="CHEBI:17319"/>
        <dbReference type="ChEBI" id="CHEBI:33737"/>
        <dbReference type="ChEBI" id="CHEBI:33738"/>
        <dbReference type="ChEBI" id="CHEBI:57844"/>
        <dbReference type="ChEBI" id="CHEBI:57856"/>
        <dbReference type="ChEBI" id="CHEBI:59789"/>
        <dbReference type="ChEBI" id="CHEBI:74411"/>
        <dbReference type="ChEBI" id="CHEBI:74497"/>
        <dbReference type="EC" id="2.1.1.192"/>
    </reaction>
</comment>
<sequence length="565" mass="62305">MLSVLGRKSSTRGEQPTTADSTHHAPARRSEHPSPLPRRGKTARQTRRQENPPRAVCERLCRPGAPATRSRSARADCRGGGFREFPKIVQQIIWKRLTTPVQSFSGPPQRNIGESVTIQKRWKNDSNVTTMTRQLTAASHLPRLYEVSRTDLASWCAQHGLPAFRVNQCYRWIFKNRVTSFLEMHDLPASLRGVLAEHFALFPSTVVRHQVSVDRTEKLLLQLTDGEFVECVLMREGCAAAEDDGIAQRPAAAVERGRAQPAGTARGDSRRRTAIREPAVAAPRRTVCLSTQVGCGMGCVFCASGLRGWKRNLTTGEILEQVLRLDRLLASDERITNIVVMGIGEPLANLHALLPALDRLCDNDALGLSARRITISTVGLPEKIIELAEHGKPYNLAVSLHAPHDALRNRLVPVNARIGLTAIFAAADEYFRKTGRRVTYEYVLLSGVNDGPEEARELGRVLRSRIAHVNLIPMNGVTELPFVEPSPPRTAAFARILQQEGIPVTVRKRKGADIDAACGQLRLQQLDGAHPLRPGNTAVDVDGREGSRVDEGPRVDRVDEEAVGR</sequence>
<dbReference type="SFLD" id="SFLDF00275">
    <property type="entry name" value="adenosine_C2_methyltransferase"/>
    <property type="match status" value="1"/>
</dbReference>
<feature type="binding site" evidence="14">
    <location>
        <position position="376"/>
    </location>
    <ligand>
        <name>S-adenosyl-L-methionine</name>
        <dbReference type="ChEBI" id="CHEBI:59789"/>
    </ligand>
</feature>
<dbReference type="GO" id="GO:0002935">
    <property type="term" value="F:tRNA (adenine(37)-C2)-methyltransferase activity"/>
    <property type="evidence" value="ECO:0007669"/>
    <property type="project" value="UniProtKB-UniRule"/>
</dbReference>
<proteinExistence type="inferred from homology"/>
<reference evidence="17" key="1">
    <citation type="journal article" date="2020" name="mSystems">
        <title>Genome- and Community-Level Interaction Insights into Carbon Utilization and Element Cycling Functions of Hydrothermarchaeota in Hydrothermal Sediment.</title>
        <authorList>
            <person name="Zhou Z."/>
            <person name="Liu Y."/>
            <person name="Xu W."/>
            <person name="Pan J."/>
            <person name="Luo Z.H."/>
            <person name="Li M."/>
        </authorList>
    </citation>
    <scope>NUCLEOTIDE SEQUENCE [LARGE SCALE GENOMIC DNA]</scope>
    <source>
        <strain evidence="17">SpSt-508</strain>
    </source>
</reference>
<dbReference type="Gene3D" id="3.20.20.70">
    <property type="entry name" value="Aldolase class I"/>
    <property type="match status" value="1"/>
</dbReference>
<dbReference type="Gene3D" id="1.10.150.530">
    <property type="match status" value="1"/>
</dbReference>
<dbReference type="GO" id="GO:0000049">
    <property type="term" value="F:tRNA binding"/>
    <property type="evidence" value="ECO:0007669"/>
    <property type="project" value="UniProtKB-UniRule"/>
</dbReference>
<evidence type="ECO:0000256" key="3">
    <source>
        <dbReference type="ARBA" id="ARBA00022485"/>
    </source>
</evidence>
<evidence type="ECO:0000256" key="13">
    <source>
        <dbReference type="ARBA" id="ARBA00023157"/>
    </source>
</evidence>
<dbReference type="GO" id="GO:0070475">
    <property type="term" value="P:rRNA base methylation"/>
    <property type="evidence" value="ECO:0007669"/>
    <property type="project" value="UniProtKB-UniRule"/>
</dbReference>
<dbReference type="Pfam" id="PF04055">
    <property type="entry name" value="Radical_SAM"/>
    <property type="match status" value="1"/>
</dbReference>
<evidence type="ECO:0000256" key="12">
    <source>
        <dbReference type="ARBA" id="ARBA00023014"/>
    </source>
</evidence>
<feature type="binding site" evidence="14">
    <location>
        <position position="295"/>
    </location>
    <ligand>
        <name>[4Fe-4S] cluster</name>
        <dbReference type="ChEBI" id="CHEBI:49883"/>
        <note>4Fe-4S-S-AdoMet</note>
    </ligand>
</feature>
<feature type="active site" description="Proton acceptor" evidence="14">
    <location>
        <position position="230"/>
    </location>
</feature>
<evidence type="ECO:0000256" key="15">
    <source>
        <dbReference type="SAM" id="MobiDB-lite"/>
    </source>
</evidence>
<comment type="cofactor">
    <cofactor evidence="14">
        <name>[4Fe-4S] cluster</name>
        <dbReference type="ChEBI" id="CHEBI:49883"/>
    </cofactor>
    <text evidence="14">Binds 1 [4Fe-4S] cluster. The cluster is coordinated with 3 cysteines and an exchangeable S-adenosyl-L-methionine.</text>
</comment>
<evidence type="ECO:0000256" key="7">
    <source>
        <dbReference type="ARBA" id="ARBA00022679"/>
    </source>
</evidence>
<evidence type="ECO:0000256" key="8">
    <source>
        <dbReference type="ARBA" id="ARBA00022691"/>
    </source>
</evidence>
<evidence type="ECO:0000256" key="9">
    <source>
        <dbReference type="ARBA" id="ARBA00022694"/>
    </source>
</evidence>
<comment type="caution">
    <text evidence="17">The sequence shown here is derived from an EMBL/GenBank/DDBJ whole genome shotgun (WGS) entry which is preliminary data.</text>
</comment>
<comment type="function">
    <text evidence="14">Specifically methylates position 2 of adenine 2503 in 23S rRNA and position 2 of adenine 37 in tRNAs.</text>
</comment>
<keyword evidence="13 14" id="KW-1015">Disulfide bond</keyword>